<reference evidence="2 3" key="1">
    <citation type="submission" date="2015-05" db="EMBL/GenBank/DDBJ databases">
        <authorList>
            <person name="Wang D.B."/>
            <person name="Wang M."/>
        </authorList>
    </citation>
    <scope>NUCLEOTIDE SEQUENCE [LARGE SCALE GENOMIC DNA]</scope>
    <source>
        <strain evidence="2">VL1</strain>
    </source>
</reference>
<feature type="region of interest" description="Disordered" evidence="1">
    <location>
        <begin position="1"/>
        <end position="56"/>
    </location>
</feature>
<proteinExistence type="predicted"/>
<dbReference type="Proteomes" id="UP000044602">
    <property type="component" value="Unassembled WGS sequence"/>
</dbReference>
<sequence>MRASRRSPHSIRDSHIPSSAMRSRSLATRVSRSTFATPPTTCALTSRSRQKRNSRL</sequence>
<organism evidence="2 3">
    <name type="scientific">Verticillium longisporum</name>
    <name type="common">Verticillium dahliae var. longisporum</name>
    <dbReference type="NCBI Taxonomy" id="100787"/>
    <lineage>
        <taxon>Eukaryota</taxon>
        <taxon>Fungi</taxon>
        <taxon>Dikarya</taxon>
        <taxon>Ascomycota</taxon>
        <taxon>Pezizomycotina</taxon>
        <taxon>Sordariomycetes</taxon>
        <taxon>Hypocreomycetidae</taxon>
        <taxon>Glomerellales</taxon>
        <taxon>Plectosphaerellaceae</taxon>
        <taxon>Verticillium</taxon>
    </lineage>
</organism>
<dbReference type="EMBL" id="CVQH01000792">
    <property type="protein sequence ID" value="CRJ90474.1"/>
    <property type="molecule type" value="Genomic_DNA"/>
</dbReference>
<accession>A0A0G4KFY3</accession>
<protein>
    <submittedName>
        <fullName evidence="2">Uncharacterized protein</fullName>
    </submittedName>
</protein>
<evidence type="ECO:0000256" key="1">
    <source>
        <dbReference type="SAM" id="MobiDB-lite"/>
    </source>
</evidence>
<gene>
    <name evidence="2" type="ORF">BN1708_017024</name>
</gene>
<evidence type="ECO:0000313" key="2">
    <source>
        <dbReference type="EMBL" id="CRJ90474.1"/>
    </source>
</evidence>
<evidence type="ECO:0000313" key="3">
    <source>
        <dbReference type="Proteomes" id="UP000044602"/>
    </source>
</evidence>
<feature type="compositionally biased region" description="Polar residues" evidence="1">
    <location>
        <begin position="16"/>
        <end position="47"/>
    </location>
</feature>
<keyword evidence="3" id="KW-1185">Reference proteome</keyword>
<name>A0A0G4KFY3_VERLO</name>
<dbReference type="AlphaFoldDB" id="A0A0G4KFY3"/>